<name>A0ABP7DWF9_9SPHN</name>
<evidence type="ECO:0000256" key="2">
    <source>
        <dbReference type="ARBA" id="ARBA00023315"/>
    </source>
</evidence>
<dbReference type="EMBL" id="BAABBF010000004">
    <property type="protein sequence ID" value="GAA3710209.1"/>
    <property type="molecule type" value="Genomic_DNA"/>
</dbReference>
<evidence type="ECO:0000259" key="3">
    <source>
        <dbReference type="PROSITE" id="PS51186"/>
    </source>
</evidence>
<keyword evidence="2" id="KW-0012">Acyltransferase</keyword>
<dbReference type="PANTHER" id="PTHR43877">
    <property type="entry name" value="AMINOALKYLPHOSPHONATE N-ACETYLTRANSFERASE-RELATED-RELATED"/>
    <property type="match status" value="1"/>
</dbReference>
<dbReference type="InterPro" id="IPR000182">
    <property type="entry name" value="GNAT_dom"/>
</dbReference>
<dbReference type="InterPro" id="IPR050832">
    <property type="entry name" value="Bact_Acetyltransf"/>
</dbReference>
<sequence length="158" mass="16997">MTDGLVIRPDDPGAAHVADLLVYHLAELRGHMRDFAFALDANGLSATGVSFWTAWRGDMLVGFAALKRLDDEVAELKSMRAAPAARSTGVGRALLAHVVAVARSRGYRRLYLETGTAALHAPAVALYRSAGFMDCPPFADYQPSPHNQFMSLPLQGSS</sequence>
<dbReference type="CDD" id="cd04301">
    <property type="entry name" value="NAT_SF"/>
    <property type="match status" value="1"/>
</dbReference>
<dbReference type="Proteomes" id="UP001500523">
    <property type="component" value="Unassembled WGS sequence"/>
</dbReference>
<comment type="caution">
    <text evidence="4">The sequence shown here is derived from an EMBL/GenBank/DDBJ whole genome shotgun (WGS) entry which is preliminary data.</text>
</comment>
<proteinExistence type="predicted"/>
<dbReference type="PANTHER" id="PTHR43877:SF5">
    <property type="entry name" value="BLL8307 PROTEIN"/>
    <property type="match status" value="1"/>
</dbReference>
<dbReference type="InterPro" id="IPR016181">
    <property type="entry name" value="Acyl_CoA_acyltransferase"/>
</dbReference>
<feature type="domain" description="N-acetyltransferase" evidence="3">
    <location>
        <begin position="5"/>
        <end position="155"/>
    </location>
</feature>
<protein>
    <submittedName>
        <fullName evidence="4">GNAT family N-acetyltransferase</fullName>
    </submittedName>
</protein>
<keyword evidence="5" id="KW-1185">Reference proteome</keyword>
<gene>
    <name evidence="4" type="ORF">GCM10022268_19140</name>
</gene>
<keyword evidence="1" id="KW-0808">Transferase</keyword>
<dbReference type="RefSeq" id="WP_344693167.1">
    <property type="nucleotide sequence ID" value="NZ_BAABBF010000004.1"/>
</dbReference>
<evidence type="ECO:0000313" key="4">
    <source>
        <dbReference type="EMBL" id="GAA3710209.1"/>
    </source>
</evidence>
<dbReference type="SUPFAM" id="SSF55729">
    <property type="entry name" value="Acyl-CoA N-acyltransferases (Nat)"/>
    <property type="match status" value="1"/>
</dbReference>
<evidence type="ECO:0000313" key="5">
    <source>
        <dbReference type="Proteomes" id="UP001500523"/>
    </source>
</evidence>
<dbReference type="Gene3D" id="3.40.630.30">
    <property type="match status" value="1"/>
</dbReference>
<dbReference type="Pfam" id="PF00583">
    <property type="entry name" value="Acetyltransf_1"/>
    <property type="match status" value="1"/>
</dbReference>
<reference evidence="5" key="1">
    <citation type="journal article" date="2019" name="Int. J. Syst. Evol. Microbiol.">
        <title>The Global Catalogue of Microorganisms (GCM) 10K type strain sequencing project: providing services to taxonomists for standard genome sequencing and annotation.</title>
        <authorList>
            <consortium name="The Broad Institute Genomics Platform"/>
            <consortium name="The Broad Institute Genome Sequencing Center for Infectious Disease"/>
            <person name="Wu L."/>
            <person name="Ma J."/>
        </authorList>
    </citation>
    <scope>NUCLEOTIDE SEQUENCE [LARGE SCALE GENOMIC DNA]</scope>
    <source>
        <strain evidence="5">JCM 17498</strain>
    </source>
</reference>
<evidence type="ECO:0000256" key="1">
    <source>
        <dbReference type="ARBA" id="ARBA00022679"/>
    </source>
</evidence>
<accession>A0ABP7DWF9</accession>
<dbReference type="PROSITE" id="PS51186">
    <property type="entry name" value="GNAT"/>
    <property type="match status" value="1"/>
</dbReference>
<organism evidence="4 5">
    <name type="scientific">Sphingomonas cynarae</name>
    <dbReference type="NCBI Taxonomy" id="930197"/>
    <lineage>
        <taxon>Bacteria</taxon>
        <taxon>Pseudomonadati</taxon>
        <taxon>Pseudomonadota</taxon>
        <taxon>Alphaproteobacteria</taxon>
        <taxon>Sphingomonadales</taxon>
        <taxon>Sphingomonadaceae</taxon>
        <taxon>Sphingomonas</taxon>
    </lineage>
</organism>